<dbReference type="InterPro" id="IPR036259">
    <property type="entry name" value="MFS_trans_sf"/>
</dbReference>
<dbReference type="SUPFAM" id="SSF103473">
    <property type="entry name" value="MFS general substrate transporter"/>
    <property type="match status" value="1"/>
</dbReference>
<dbReference type="PANTHER" id="PTHR42718:SF10">
    <property type="entry name" value="TRANSPORTER, PUTATIVE (AFU_ORTHOLOGUE AFUA_8G06760)-RELATED"/>
    <property type="match status" value="1"/>
</dbReference>
<keyword evidence="3 5" id="KW-1133">Transmembrane helix</keyword>
<keyword evidence="4 5" id="KW-0472">Membrane</keyword>
<dbReference type="GO" id="GO:0016020">
    <property type="term" value="C:membrane"/>
    <property type="evidence" value="ECO:0007669"/>
    <property type="project" value="UniProtKB-SubCell"/>
</dbReference>
<feature type="transmembrane region" description="Helical" evidence="5">
    <location>
        <begin position="364"/>
        <end position="385"/>
    </location>
</feature>
<feature type="transmembrane region" description="Helical" evidence="5">
    <location>
        <begin position="253"/>
        <end position="279"/>
    </location>
</feature>
<feature type="transmembrane region" description="Helical" evidence="5">
    <location>
        <begin position="123"/>
        <end position="142"/>
    </location>
</feature>
<gene>
    <name evidence="7" type="ORF">E6O75_ATG01058</name>
</gene>
<reference evidence="7 8" key="1">
    <citation type="submission" date="2019-04" db="EMBL/GenBank/DDBJ databases">
        <title>High contiguity whole genome sequence and gene annotation resource for two Venturia nashicola isolates.</title>
        <authorList>
            <person name="Prokchorchik M."/>
            <person name="Won K."/>
            <person name="Lee Y."/>
            <person name="Choi E.D."/>
            <person name="Segonzac C."/>
            <person name="Sohn K.H."/>
        </authorList>
    </citation>
    <scope>NUCLEOTIDE SEQUENCE [LARGE SCALE GENOMIC DNA]</scope>
    <source>
        <strain evidence="7 8">PRI2</strain>
    </source>
</reference>
<feature type="transmembrane region" description="Helical" evidence="5">
    <location>
        <begin position="285"/>
        <end position="304"/>
    </location>
</feature>
<dbReference type="OrthoDB" id="2130629at2759"/>
<feature type="domain" description="Major facilitator superfamily (MFS) profile" evidence="6">
    <location>
        <begin position="57"/>
        <end position="530"/>
    </location>
</feature>
<sequence length="536" mass="57676">MTASTTSATAIEHEMHDLGGQEDLSLPVSSTDDGTSTGIGRLDIKDKTTTTLEAFWIISIITGVTFISVSGTGILTTALPRIASDIHLDNDLIFWPASVYSLSAGCTLLAFGSAADVIGSKRMWLIGSGVSCPLILACGLAQTGVQFILFRAILGLFVAMCLPTSMSLVTASFEPGPKRNIAFAATGVGQPLGYALGLILGGVLTDTIGWRWGFYITAVADGILFVASIFILPTDRNSKKLSKESWHRFAHDIDWVGVTLLAVSLGLLSYVLAMITLSYRNIGQAQNIVLLVISLLLLPAFSYWEDRQVKRQKVALIPNSLWQNLSFTFICTSMFLTWAGFNAFQYTCTLFFQEVQHISALQTSIRFLPMAVTGVLTNVVAGLLVAKVNVNILVGVSAVITTIAPILMAIASPQWTFWAATFFAITLSPITSDVLWTVSSLVICRAFPPESQALAGGVFNTISQLGNTVGLTITAAIAASVTRHHKNDTDTSSQTTDQLLQGYRAGYWTIFAAMMIVWPASFFGLRKVGKVGLKQD</sequence>
<proteinExistence type="predicted"/>
<dbReference type="Proteomes" id="UP000298493">
    <property type="component" value="Unassembled WGS sequence"/>
</dbReference>
<feature type="transmembrane region" description="Helical" evidence="5">
    <location>
        <begin position="465"/>
        <end position="485"/>
    </location>
</feature>
<evidence type="ECO:0000313" key="7">
    <source>
        <dbReference type="EMBL" id="TID26565.1"/>
    </source>
</evidence>
<feature type="transmembrane region" description="Helical" evidence="5">
    <location>
        <begin position="417"/>
        <end position="444"/>
    </location>
</feature>
<keyword evidence="2 5" id="KW-0812">Transmembrane</keyword>
<evidence type="ECO:0000313" key="8">
    <source>
        <dbReference type="Proteomes" id="UP000298493"/>
    </source>
</evidence>
<dbReference type="InterPro" id="IPR011701">
    <property type="entry name" value="MFS"/>
</dbReference>
<protein>
    <submittedName>
        <fullName evidence="7">Major facilitator superfamily domain general substrate transporter</fullName>
    </submittedName>
</protein>
<evidence type="ECO:0000256" key="3">
    <source>
        <dbReference type="ARBA" id="ARBA00022989"/>
    </source>
</evidence>
<feature type="transmembrane region" description="Helical" evidence="5">
    <location>
        <begin position="54"/>
        <end position="80"/>
    </location>
</feature>
<keyword evidence="8" id="KW-1185">Reference proteome</keyword>
<dbReference type="Pfam" id="PF07690">
    <property type="entry name" value="MFS_1"/>
    <property type="match status" value="1"/>
</dbReference>
<dbReference type="GO" id="GO:0022857">
    <property type="term" value="F:transmembrane transporter activity"/>
    <property type="evidence" value="ECO:0007669"/>
    <property type="project" value="InterPro"/>
</dbReference>
<dbReference type="InterPro" id="IPR020846">
    <property type="entry name" value="MFS_dom"/>
</dbReference>
<feature type="transmembrane region" description="Helical" evidence="5">
    <location>
        <begin position="92"/>
        <end position="111"/>
    </location>
</feature>
<dbReference type="AlphaFoldDB" id="A0A4Z1PQZ8"/>
<feature type="transmembrane region" description="Helical" evidence="5">
    <location>
        <begin position="181"/>
        <end position="200"/>
    </location>
</feature>
<feature type="transmembrane region" description="Helical" evidence="5">
    <location>
        <begin position="325"/>
        <end position="344"/>
    </location>
</feature>
<comment type="caution">
    <text evidence="7">The sequence shown here is derived from an EMBL/GenBank/DDBJ whole genome shotgun (WGS) entry which is preliminary data.</text>
</comment>
<evidence type="ECO:0000256" key="5">
    <source>
        <dbReference type="SAM" id="Phobius"/>
    </source>
</evidence>
<organism evidence="7 8">
    <name type="scientific">Venturia nashicola</name>
    <dbReference type="NCBI Taxonomy" id="86259"/>
    <lineage>
        <taxon>Eukaryota</taxon>
        <taxon>Fungi</taxon>
        <taxon>Dikarya</taxon>
        <taxon>Ascomycota</taxon>
        <taxon>Pezizomycotina</taxon>
        <taxon>Dothideomycetes</taxon>
        <taxon>Pleosporomycetidae</taxon>
        <taxon>Venturiales</taxon>
        <taxon>Venturiaceae</taxon>
        <taxon>Venturia</taxon>
    </lineage>
</organism>
<dbReference type="PROSITE" id="PS50850">
    <property type="entry name" value="MFS"/>
    <property type="match status" value="1"/>
</dbReference>
<name>A0A4Z1PQZ8_9PEZI</name>
<dbReference type="PANTHER" id="PTHR42718">
    <property type="entry name" value="MAJOR FACILITATOR SUPERFAMILY MULTIDRUG TRANSPORTER MFSC"/>
    <property type="match status" value="1"/>
</dbReference>
<dbReference type="EMBL" id="SNSC02000002">
    <property type="protein sequence ID" value="TID26565.1"/>
    <property type="molecule type" value="Genomic_DNA"/>
</dbReference>
<comment type="subcellular location">
    <subcellularLocation>
        <location evidence="1">Membrane</location>
        <topology evidence="1">Multi-pass membrane protein</topology>
    </subcellularLocation>
</comment>
<dbReference type="Gene3D" id="1.20.1250.20">
    <property type="entry name" value="MFS general substrate transporter like domains"/>
    <property type="match status" value="2"/>
</dbReference>
<evidence type="ECO:0000256" key="2">
    <source>
        <dbReference type="ARBA" id="ARBA00022692"/>
    </source>
</evidence>
<accession>A0A4Z1PQZ8</accession>
<evidence type="ECO:0000259" key="6">
    <source>
        <dbReference type="PROSITE" id="PS50850"/>
    </source>
</evidence>
<feature type="transmembrane region" description="Helical" evidence="5">
    <location>
        <begin position="212"/>
        <end position="232"/>
    </location>
</feature>
<evidence type="ECO:0000256" key="4">
    <source>
        <dbReference type="ARBA" id="ARBA00023136"/>
    </source>
</evidence>
<evidence type="ECO:0000256" key="1">
    <source>
        <dbReference type="ARBA" id="ARBA00004141"/>
    </source>
</evidence>
<feature type="transmembrane region" description="Helical" evidence="5">
    <location>
        <begin position="505"/>
        <end position="525"/>
    </location>
</feature>
<feature type="transmembrane region" description="Helical" evidence="5">
    <location>
        <begin position="148"/>
        <end position="169"/>
    </location>
</feature>
<feature type="transmembrane region" description="Helical" evidence="5">
    <location>
        <begin position="392"/>
        <end position="411"/>
    </location>
</feature>